<dbReference type="EMBL" id="MT144078">
    <property type="protein sequence ID" value="QJA48285.1"/>
    <property type="molecule type" value="Genomic_DNA"/>
</dbReference>
<name>A0A6H1ZLZ2_9ZZZZ</name>
<reference evidence="1" key="1">
    <citation type="submission" date="2020-03" db="EMBL/GenBank/DDBJ databases">
        <title>The deep terrestrial virosphere.</title>
        <authorList>
            <person name="Holmfeldt K."/>
            <person name="Nilsson E."/>
            <person name="Simone D."/>
            <person name="Lopez-Fernandez M."/>
            <person name="Wu X."/>
            <person name="de Brujin I."/>
            <person name="Lundin D."/>
            <person name="Andersson A."/>
            <person name="Bertilsson S."/>
            <person name="Dopson M."/>
        </authorList>
    </citation>
    <scope>NUCLEOTIDE SEQUENCE</scope>
    <source>
        <strain evidence="1">TM448A00891</strain>
        <strain evidence="2">TM448B00218</strain>
    </source>
</reference>
<evidence type="ECO:0000313" key="2">
    <source>
        <dbReference type="EMBL" id="QJH94429.1"/>
    </source>
</evidence>
<accession>A0A6H1ZLZ2</accession>
<evidence type="ECO:0000313" key="1">
    <source>
        <dbReference type="EMBL" id="QJA48285.1"/>
    </source>
</evidence>
<sequence>MNPINWITGNDTGISSKAIWSVMMGADTISDTDVPHDPADFGRCYRLLKLFPEWRNRLDEVAAALPKWGPMVREWETMECLYEKDAATLYDFMQKLMEECFAADGWKKTGTGSWEKGPHFIWRAR</sequence>
<protein>
    <submittedName>
        <fullName evidence="1">Uncharacterized protein</fullName>
    </submittedName>
</protein>
<dbReference type="EMBL" id="MT144600">
    <property type="protein sequence ID" value="QJH94429.1"/>
    <property type="molecule type" value="Genomic_DNA"/>
</dbReference>
<dbReference type="AlphaFoldDB" id="A0A6H1ZLZ2"/>
<gene>
    <name evidence="1" type="ORF">TM448A00891_0020</name>
    <name evidence="2" type="ORF">TM448B00218_0072</name>
</gene>
<organism evidence="1">
    <name type="scientific">viral metagenome</name>
    <dbReference type="NCBI Taxonomy" id="1070528"/>
    <lineage>
        <taxon>unclassified sequences</taxon>
        <taxon>metagenomes</taxon>
        <taxon>organismal metagenomes</taxon>
    </lineage>
</organism>
<proteinExistence type="predicted"/>